<feature type="region of interest" description="Disordered" evidence="1">
    <location>
        <begin position="312"/>
        <end position="337"/>
    </location>
</feature>
<accession>A0A318MRT9</accession>
<evidence type="ECO:0000256" key="1">
    <source>
        <dbReference type="SAM" id="MobiDB-lite"/>
    </source>
</evidence>
<reference evidence="2 3" key="1">
    <citation type="submission" date="2018-05" db="EMBL/GenBank/DDBJ databases">
        <title>Reference genomes for bee gut microbiota database.</title>
        <authorList>
            <person name="Ellegaard K.M."/>
        </authorList>
    </citation>
    <scope>NUCLEOTIDE SEQUENCE [LARGE SCALE GENOMIC DNA]</scope>
    <source>
        <strain evidence="2 3">ESL0167</strain>
    </source>
</reference>
<gene>
    <name evidence="2" type="ORF">DKK76_05210</name>
</gene>
<sequence>MTYSDKHQRQDGFIYSGNRHESVPRALFFDKRLTPLERNAWQIIRLCLDSNGTTNVPTYEYLQQFLTSMPCTEKASTETVARALSILRLTRWLSVIKRRAKDGTKQSNLYVLHDSPLTPFEALSLDEDYLTLVCDSMNHASKAIQLVAAEVLDDVANDAYLSTKQLPSRLDLLLNRTIEQNDLEKLSTVHKSEGSTMDLLRNQRKQISESETGTQSLKTKDIRNPKSAISSSNKNKILLPPYLPDRFYKLSTTQQTGILKVMSKLSTEVQQQALNEWDGRCTLQKINNPAAYLFGITQKAIKGELNELRVEPKSSEQPRIQVAVKDERPASPPQDKRKIQAHIDHLKQLLVTNR</sequence>
<proteinExistence type="predicted"/>
<dbReference type="RefSeq" id="WP_110443428.1">
    <property type="nucleotide sequence ID" value="NZ_QGLM01000012.1"/>
</dbReference>
<organism evidence="2 3">
    <name type="scientific">Frischella perrara</name>
    <dbReference type="NCBI Taxonomy" id="1267021"/>
    <lineage>
        <taxon>Bacteria</taxon>
        <taxon>Pseudomonadati</taxon>
        <taxon>Pseudomonadota</taxon>
        <taxon>Gammaproteobacteria</taxon>
        <taxon>Orbales</taxon>
        <taxon>Orbaceae</taxon>
        <taxon>Frischella</taxon>
    </lineage>
</organism>
<protein>
    <submittedName>
        <fullName evidence="2">Uncharacterized protein</fullName>
    </submittedName>
</protein>
<dbReference type="NCBIfam" id="NF040582">
    <property type="entry name" value="STY4528_fam"/>
    <property type="match status" value="1"/>
</dbReference>
<dbReference type="EMBL" id="QGLM01000012">
    <property type="protein sequence ID" value="PXY95515.1"/>
    <property type="molecule type" value="Genomic_DNA"/>
</dbReference>
<dbReference type="AlphaFoldDB" id="A0A318MRT9"/>
<comment type="caution">
    <text evidence="2">The sequence shown here is derived from an EMBL/GenBank/DDBJ whole genome shotgun (WGS) entry which is preliminary data.</text>
</comment>
<dbReference type="Proteomes" id="UP000247838">
    <property type="component" value="Unassembled WGS sequence"/>
</dbReference>
<feature type="region of interest" description="Disordered" evidence="1">
    <location>
        <begin position="204"/>
        <end position="229"/>
    </location>
</feature>
<dbReference type="InterPro" id="IPR047749">
    <property type="entry name" value="STY4528-like"/>
</dbReference>
<evidence type="ECO:0000313" key="3">
    <source>
        <dbReference type="Proteomes" id="UP000247838"/>
    </source>
</evidence>
<feature type="compositionally biased region" description="Basic and acidic residues" evidence="1">
    <location>
        <begin position="324"/>
        <end position="337"/>
    </location>
</feature>
<evidence type="ECO:0000313" key="2">
    <source>
        <dbReference type="EMBL" id="PXY95515.1"/>
    </source>
</evidence>
<name>A0A318MRT9_FRIPE</name>